<dbReference type="Gene3D" id="3.30.360.10">
    <property type="entry name" value="Dihydrodipicolinate Reductase, domain 2"/>
    <property type="match status" value="1"/>
</dbReference>
<dbReference type="InterPro" id="IPR036291">
    <property type="entry name" value="NAD(P)-bd_dom_sf"/>
</dbReference>
<sequence length="356" mass="40192">MKIENKENKTVINVGLVGYGLSGRFFQGGVLRGLKEFDIKMIVTTNPEKKVQAKLDFPRAEIVDNIDEITKNDNIDLVIISTPNQLHFELANKALDDGKHVVIEKPFTPDSLSAKVLIEKAEKLKLVLSAYQNRRYDGDYLTLKSLIANGSLGRLVELESHFDRFRPEVKKDGWRECSLPGSGVLFDLGSHLIDQALDLFGMPDELYCDIARQRQSSEVDQFEMILYYEEKNLKVTLKAGSLVNVVLPRFMALGTKGSYATYGLDPQENALRCGESYPIAAVDEESYGILYEEDNKKVIPTLTGDYRLYYKGIYEAIVNKTIPPVTALEAYQVIRLIELGHMSDAEKRRISVKENI</sequence>
<dbReference type="GO" id="GO:0000166">
    <property type="term" value="F:nucleotide binding"/>
    <property type="evidence" value="ECO:0007669"/>
    <property type="project" value="InterPro"/>
</dbReference>
<gene>
    <name evidence="5" type="ORF">SAMN02745120_1860</name>
</gene>
<dbReference type="AlphaFoldDB" id="A0A1T5BTY4"/>
<dbReference type="InterPro" id="IPR000683">
    <property type="entry name" value="Gfo/Idh/MocA-like_OxRdtase_N"/>
</dbReference>
<dbReference type="InterPro" id="IPR004104">
    <property type="entry name" value="Gfo/Idh/MocA-like_OxRdtase_C"/>
</dbReference>
<dbReference type="SUPFAM" id="SSF51735">
    <property type="entry name" value="NAD(P)-binding Rossmann-fold domains"/>
    <property type="match status" value="1"/>
</dbReference>
<protein>
    <submittedName>
        <fullName evidence="5">Scyllo-inositol 2-dehydrogenase (NADP+)</fullName>
    </submittedName>
</protein>
<comment type="similarity">
    <text evidence="1">Belongs to the Gfo/Idh/MocA family.</text>
</comment>
<evidence type="ECO:0000313" key="5">
    <source>
        <dbReference type="EMBL" id="SKB50559.1"/>
    </source>
</evidence>
<dbReference type="Gene3D" id="3.40.50.720">
    <property type="entry name" value="NAD(P)-binding Rossmann-like Domain"/>
    <property type="match status" value="1"/>
</dbReference>
<dbReference type="PANTHER" id="PTHR43708">
    <property type="entry name" value="CONSERVED EXPRESSED OXIDOREDUCTASE (EUROFUNG)"/>
    <property type="match status" value="1"/>
</dbReference>
<dbReference type="RefSeq" id="WP_079589678.1">
    <property type="nucleotide sequence ID" value="NZ_FUYN01000003.1"/>
</dbReference>
<organism evidence="5 6">
    <name type="scientific">Acetoanaerobium noterae</name>
    <dbReference type="NCBI Taxonomy" id="745369"/>
    <lineage>
        <taxon>Bacteria</taxon>
        <taxon>Bacillati</taxon>
        <taxon>Bacillota</taxon>
        <taxon>Clostridia</taxon>
        <taxon>Peptostreptococcales</taxon>
        <taxon>Filifactoraceae</taxon>
        <taxon>Acetoanaerobium</taxon>
    </lineage>
</organism>
<feature type="domain" description="Gfo/Idh/MocA-like oxidoreductase C-terminal" evidence="4">
    <location>
        <begin position="144"/>
        <end position="351"/>
    </location>
</feature>
<proteinExistence type="inferred from homology"/>
<evidence type="ECO:0000256" key="2">
    <source>
        <dbReference type="ARBA" id="ARBA00023002"/>
    </source>
</evidence>
<dbReference type="Pfam" id="PF02894">
    <property type="entry name" value="GFO_IDH_MocA_C"/>
    <property type="match status" value="1"/>
</dbReference>
<accession>A0A1T5BTY4</accession>
<dbReference type="OrthoDB" id="9783105at2"/>
<evidence type="ECO:0000259" key="3">
    <source>
        <dbReference type="Pfam" id="PF01408"/>
    </source>
</evidence>
<keyword evidence="2" id="KW-0560">Oxidoreductase</keyword>
<dbReference type="Proteomes" id="UP000243406">
    <property type="component" value="Unassembled WGS sequence"/>
</dbReference>
<name>A0A1T5BTY4_9FIRM</name>
<evidence type="ECO:0000259" key="4">
    <source>
        <dbReference type="Pfam" id="PF02894"/>
    </source>
</evidence>
<dbReference type="Pfam" id="PF01408">
    <property type="entry name" value="GFO_IDH_MocA"/>
    <property type="match status" value="1"/>
</dbReference>
<keyword evidence="6" id="KW-1185">Reference proteome</keyword>
<dbReference type="EMBL" id="FUYN01000003">
    <property type="protein sequence ID" value="SKB50559.1"/>
    <property type="molecule type" value="Genomic_DNA"/>
</dbReference>
<feature type="domain" description="Gfo/Idh/MocA-like oxidoreductase N-terminal" evidence="3">
    <location>
        <begin position="12"/>
        <end position="130"/>
    </location>
</feature>
<evidence type="ECO:0000256" key="1">
    <source>
        <dbReference type="ARBA" id="ARBA00010928"/>
    </source>
</evidence>
<evidence type="ECO:0000313" key="6">
    <source>
        <dbReference type="Proteomes" id="UP000243406"/>
    </source>
</evidence>
<dbReference type="InterPro" id="IPR051317">
    <property type="entry name" value="Gfo/Idh/MocA_oxidoreduct"/>
</dbReference>
<dbReference type="GO" id="GO:0016491">
    <property type="term" value="F:oxidoreductase activity"/>
    <property type="evidence" value="ECO:0007669"/>
    <property type="project" value="UniProtKB-KW"/>
</dbReference>
<reference evidence="6" key="1">
    <citation type="submission" date="2017-02" db="EMBL/GenBank/DDBJ databases">
        <authorList>
            <person name="Varghese N."/>
            <person name="Submissions S."/>
        </authorList>
    </citation>
    <scope>NUCLEOTIDE SEQUENCE [LARGE SCALE GENOMIC DNA]</scope>
    <source>
        <strain evidence="6">ATCC 35199</strain>
    </source>
</reference>
<dbReference type="PANTHER" id="PTHR43708:SF5">
    <property type="entry name" value="CONSERVED EXPRESSED OXIDOREDUCTASE (EUROFUNG)-RELATED"/>
    <property type="match status" value="1"/>
</dbReference>